<keyword evidence="1" id="KW-0812">Transmembrane</keyword>
<keyword evidence="1" id="KW-0472">Membrane</keyword>
<dbReference type="Proteomes" id="UP000092634">
    <property type="component" value="Unassembled WGS sequence"/>
</dbReference>
<sequence>MLFSLVSGWVMFFKRRLPGSLGLPRLLPGAWTSPSALAWLLGAAMCALMPLLFISACALMVLELGLAKWGKRIGRAGLR</sequence>
<accession>A0A1E8PRC6</accession>
<protein>
    <submittedName>
        <fullName evidence="2">Uncharacterized protein</fullName>
    </submittedName>
</protein>
<organism evidence="2 3">
    <name type="scientific">Janthinobacterium lividum</name>
    <dbReference type="NCBI Taxonomy" id="29581"/>
    <lineage>
        <taxon>Bacteria</taxon>
        <taxon>Pseudomonadati</taxon>
        <taxon>Pseudomonadota</taxon>
        <taxon>Betaproteobacteria</taxon>
        <taxon>Burkholderiales</taxon>
        <taxon>Oxalobacteraceae</taxon>
        <taxon>Janthinobacterium</taxon>
    </lineage>
</organism>
<name>A0A1E8PRC6_9BURK</name>
<evidence type="ECO:0000313" key="3">
    <source>
        <dbReference type="Proteomes" id="UP000092634"/>
    </source>
</evidence>
<comment type="caution">
    <text evidence="2">The sequence shown here is derived from an EMBL/GenBank/DDBJ whole genome shotgun (WGS) entry which is preliminary data.</text>
</comment>
<dbReference type="EMBL" id="MAQB02000001">
    <property type="protein sequence ID" value="OFJ48294.1"/>
    <property type="molecule type" value="Genomic_DNA"/>
</dbReference>
<gene>
    <name evidence="2" type="ORF">BA896_004215</name>
</gene>
<keyword evidence="1" id="KW-1133">Transmembrane helix</keyword>
<feature type="transmembrane region" description="Helical" evidence="1">
    <location>
        <begin position="38"/>
        <end position="62"/>
    </location>
</feature>
<proteinExistence type="predicted"/>
<dbReference type="AlphaFoldDB" id="A0A1E8PRC6"/>
<evidence type="ECO:0000256" key="1">
    <source>
        <dbReference type="SAM" id="Phobius"/>
    </source>
</evidence>
<evidence type="ECO:0000313" key="2">
    <source>
        <dbReference type="EMBL" id="OFJ48294.1"/>
    </source>
</evidence>
<reference evidence="2 3" key="1">
    <citation type="submission" date="2016-10" db="EMBL/GenBank/DDBJ databases">
        <title>Updated version of Genome Assembly of Janthinobacterium lividum ERGS5:01.</title>
        <authorList>
            <person name="Kumar R."/>
            <person name="Acharya V."/>
            <person name="Singh D."/>
        </authorList>
    </citation>
    <scope>NUCLEOTIDE SEQUENCE [LARGE SCALE GENOMIC DNA]</scope>
    <source>
        <strain evidence="2 3">ERGS5:01</strain>
    </source>
</reference>